<keyword evidence="8 20" id="KW-0812">Transmembrane</keyword>
<feature type="binding site" description="axial binding residue" evidence="19">
    <location>
        <position position="186"/>
    </location>
    <ligand>
        <name>heme b</name>
        <dbReference type="ChEBI" id="CHEBI:60344"/>
        <label>b562</label>
    </ligand>
    <ligandPart>
        <name>Fe</name>
        <dbReference type="ChEBI" id="CHEBI:18248"/>
    </ligandPart>
</feature>
<evidence type="ECO:0000256" key="20">
    <source>
        <dbReference type="RuleBase" id="RU362117"/>
    </source>
</evidence>
<evidence type="ECO:0000256" key="13">
    <source>
        <dbReference type="ARBA" id="ARBA00023004"/>
    </source>
</evidence>
<keyword evidence="5 20" id="KW-0813">Transport</keyword>
<dbReference type="SUPFAM" id="SSF81342">
    <property type="entry name" value="Transmembrane di-heme cytochromes"/>
    <property type="match status" value="1"/>
</dbReference>
<dbReference type="CTD" id="4519"/>
<comment type="subunit">
    <text evidence="3">The main subunits of complex b-c1 are: cytochrome b, cytochrome c1 and the Rieske protein.</text>
</comment>
<dbReference type="GeneID" id="24570610"/>
<evidence type="ECO:0000256" key="6">
    <source>
        <dbReference type="ARBA" id="ARBA00022617"/>
    </source>
</evidence>
<dbReference type="GO" id="GO:0008121">
    <property type="term" value="F:quinol-cytochrome-c reductase activity"/>
    <property type="evidence" value="ECO:0007669"/>
    <property type="project" value="InterPro"/>
</dbReference>
<dbReference type="Pfam" id="PF00032">
    <property type="entry name" value="Cytochrom_B_C"/>
    <property type="match status" value="1"/>
</dbReference>
<dbReference type="InterPro" id="IPR036150">
    <property type="entry name" value="Cyt_b/b6_C_sf"/>
</dbReference>
<keyword evidence="7 20" id="KW-0679">Respiratory chain</keyword>
<evidence type="ECO:0000259" key="22">
    <source>
        <dbReference type="PROSITE" id="PS51003"/>
    </source>
</evidence>
<dbReference type="InterPro" id="IPR030689">
    <property type="entry name" value="Cytochrome_b"/>
</dbReference>
<evidence type="ECO:0000256" key="14">
    <source>
        <dbReference type="ARBA" id="ARBA00023075"/>
    </source>
</evidence>
<feature type="transmembrane region" description="Helical" evidence="20">
    <location>
        <begin position="81"/>
        <end position="103"/>
    </location>
</feature>
<feature type="transmembrane region" description="Helical" evidence="20">
    <location>
        <begin position="182"/>
        <end position="203"/>
    </location>
</feature>
<dbReference type="InterPro" id="IPR005797">
    <property type="entry name" value="Cyt_b/b6_N"/>
</dbReference>
<feature type="domain" description="Cytochrome b/b6 N-terminal region profile" evidence="21">
    <location>
        <begin position="1"/>
        <end position="213"/>
    </location>
</feature>
<evidence type="ECO:0000256" key="9">
    <source>
        <dbReference type="ARBA" id="ARBA00022723"/>
    </source>
</evidence>
<feature type="transmembrane region" description="Helical" evidence="20">
    <location>
        <begin position="40"/>
        <end position="61"/>
    </location>
</feature>
<evidence type="ECO:0000256" key="4">
    <source>
        <dbReference type="ARBA" id="ARBA00013531"/>
    </source>
</evidence>
<name>A0A0G3F1I0_HASAN</name>
<dbReference type="GO" id="GO:0046872">
    <property type="term" value="F:metal ion binding"/>
    <property type="evidence" value="ECO:0007669"/>
    <property type="project" value="UniProtKB-UniRule"/>
</dbReference>
<evidence type="ECO:0000256" key="17">
    <source>
        <dbReference type="ARBA" id="ARBA00061233"/>
    </source>
</evidence>
<evidence type="ECO:0000256" key="18">
    <source>
        <dbReference type="PIRSR" id="PIRSR038885-1"/>
    </source>
</evidence>
<dbReference type="InterPro" id="IPR027387">
    <property type="entry name" value="Cytb/b6-like_sf"/>
</dbReference>
<dbReference type="GO" id="GO:0045275">
    <property type="term" value="C:respiratory chain complex III"/>
    <property type="evidence" value="ECO:0007669"/>
    <property type="project" value="InterPro"/>
</dbReference>
<dbReference type="PANTHER" id="PTHR19271:SF16">
    <property type="entry name" value="CYTOCHROME B"/>
    <property type="match status" value="1"/>
</dbReference>
<sequence>MMNKFMPLRKTHPIFKIINNSLIDLPTPSNISSWWNFGSLLAMCLGIQIVTGLFLTMYYTANIELAFYSVNYICRNVNYGWLIRTLHANGASFFFICIYLHIGRGIYYESFNLKYTWMVGVMILFLLMATAFMGYVLPWGQMSFWGATVITNLLSAIPYLGTMLVQWIWGGFAVDNATLTRFYSFHFLFPFIILMLTMIHLLFLHQTGSNNPLGINSNLDKIPFHPFFTFKDLIGFITLLFILIMLTLTNPYLLGDPDNFIPANPLVTPIHIQPEWYFLFAYAILRSIPNKLGGVIALVLSILILVILPMTFNKKIQGIQFYPINQLLFWSMVSSVILLTWIGARPVEDPYVITGQILTVLYFSYFIINPIINKMWDKLIF</sequence>
<comment type="similarity">
    <text evidence="17 20">Belongs to the cytochrome b family.</text>
</comment>
<feature type="transmembrane region" description="Helical" evidence="20">
    <location>
        <begin position="350"/>
        <end position="368"/>
    </location>
</feature>
<dbReference type="PROSITE" id="PS51003">
    <property type="entry name" value="CYTB_CTER"/>
    <property type="match status" value="1"/>
</dbReference>
<reference evidence="24" key="2">
    <citation type="submission" date="2015-04" db="EMBL/GenBank/DDBJ databases">
        <title>The complete mitochondrial genome of the butterfly Hasora anura (Lepidoptera: Hesperiidae).</title>
        <authorList>
            <person name="Wang J."/>
            <person name="Young J.J."/>
            <person name="Xuan S."/>
            <person name="Cao T."/>
            <person name="Yuan X."/>
        </authorList>
    </citation>
    <scope>NUCLEOTIDE SEQUENCE</scope>
</reference>
<dbReference type="EMBL" id="KF881049">
    <property type="protein sequence ID" value="AHH34376.1"/>
    <property type="molecule type" value="Genomic_DNA"/>
</dbReference>
<comment type="cofactor">
    <cofactor evidence="20">
        <name>heme b</name>
        <dbReference type="ChEBI" id="CHEBI:60344"/>
    </cofactor>
    <text evidence="20">Binds 2 heme groups non-covalently.</text>
</comment>
<evidence type="ECO:0000256" key="16">
    <source>
        <dbReference type="ARBA" id="ARBA00023136"/>
    </source>
</evidence>
<keyword evidence="14" id="KW-0830">Ubiquinone</keyword>
<keyword evidence="11 20" id="KW-0249">Electron transport</keyword>
<dbReference type="PROSITE" id="PS51002">
    <property type="entry name" value="CYTB_NTER"/>
    <property type="match status" value="1"/>
</dbReference>
<dbReference type="FunFam" id="1.20.810.10:FF:000002">
    <property type="entry name" value="Cytochrome b"/>
    <property type="match status" value="1"/>
</dbReference>
<dbReference type="GO" id="GO:0005743">
    <property type="term" value="C:mitochondrial inner membrane"/>
    <property type="evidence" value="ECO:0007669"/>
    <property type="project" value="UniProtKB-SubCell"/>
</dbReference>
<dbReference type="GO" id="GO:0016491">
    <property type="term" value="F:oxidoreductase activity"/>
    <property type="evidence" value="ECO:0007669"/>
    <property type="project" value="UniProtKB-UniRule"/>
</dbReference>
<geneLocation type="mitochondrion" evidence="24"/>
<comment type="subcellular location">
    <subcellularLocation>
        <location evidence="2">Mitochondrion inner membrane</location>
        <topology evidence="2">Multi-pass membrane protein</topology>
    </subcellularLocation>
</comment>
<feature type="domain" description="Cytochrome b/b6 C-terminal region profile" evidence="22">
    <location>
        <begin position="214"/>
        <end position="381"/>
    </location>
</feature>
<dbReference type="InterPro" id="IPR005798">
    <property type="entry name" value="Cyt_b/b6_C"/>
</dbReference>
<organism evidence="24">
    <name type="scientific">Hasora anura</name>
    <name type="common">Slate awl</name>
    <dbReference type="NCBI Taxonomy" id="1454237"/>
    <lineage>
        <taxon>Eukaryota</taxon>
        <taxon>Metazoa</taxon>
        <taxon>Ecdysozoa</taxon>
        <taxon>Arthropoda</taxon>
        <taxon>Hexapoda</taxon>
        <taxon>Insecta</taxon>
        <taxon>Pterygota</taxon>
        <taxon>Neoptera</taxon>
        <taxon>Endopterygota</taxon>
        <taxon>Lepidoptera</taxon>
        <taxon>Glossata</taxon>
        <taxon>Ditrysia</taxon>
        <taxon>Hesperioidea</taxon>
        <taxon>Hesperiidae</taxon>
        <taxon>Coeliadinae</taxon>
        <taxon>Hasora</taxon>
    </lineage>
</organism>
<dbReference type="InterPro" id="IPR048260">
    <property type="entry name" value="Cytochrome_b_C_euk/bac"/>
</dbReference>
<dbReference type="GO" id="GO:0006122">
    <property type="term" value="P:mitochondrial electron transport, ubiquinol to cytochrome c"/>
    <property type="evidence" value="ECO:0007669"/>
    <property type="project" value="TreeGrafter"/>
</dbReference>
<keyword evidence="13 19" id="KW-0408">Iron</keyword>
<gene>
    <name evidence="24" type="primary">CYTB</name>
    <name evidence="23" type="synonym">cytB</name>
</gene>
<keyword evidence="12 20" id="KW-1133">Transmembrane helix</keyword>
<evidence type="ECO:0000256" key="5">
    <source>
        <dbReference type="ARBA" id="ARBA00022448"/>
    </source>
</evidence>
<evidence type="ECO:0000256" key="7">
    <source>
        <dbReference type="ARBA" id="ARBA00022660"/>
    </source>
</evidence>
<keyword evidence="10" id="KW-0999">Mitochondrion inner membrane</keyword>
<evidence type="ECO:0000256" key="15">
    <source>
        <dbReference type="ARBA" id="ARBA00023128"/>
    </source>
</evidence>
<reference evidence="23" key="1">
    <citation type="submission" date="2013-11" db="EMBL/GenBank/DDBJ databases">
        <title>The complete mitochondrial genome of Hasora anura.</title>
        <authorList>
            <person name="Xu C."/>
            <person name="Wang R."/>
            <person name="Xu C."/>
        </authorList>
    </citation>
    <scope>NUCLEOTIDE SEQUENCE</scope>
    <source>
        <tissue evidence="23">Whole body</tissue>
    </source>
</reference>
<feature type="binding site" evidence="18">
    <location>
        <position position="205"/>
    </location>
    <ligand>
        <name>a ubiquinone</name>
        <dbReference type="ChEBI" id="CHEBI:16389"/>
    </ligand>
</feature>
<dbReference type="InterPro" id="IPR048259">
    <property type="entry name" value="Cytochrome_b_N_euk/bac"/>
</dbReference>
<evidence type="ECO:0000256" key="12">
    <source>
        <dbReference type="ARBA" id="ARBA00022989"/>
    </source>
</evidence>
<feature type="binding site" description="axial binding residue" evidence="19">
    <location>
        <position position="87"/>
    </location>
    <ligand>
        <name>heme b</name>
        <dbReference type="ChEBI" id="CHEBI:60344"/>
        <label>b562</label>
    </ligand>
    <ligandPart>
        <name>Fe</name>
        <dbReference type="ChEBI" id="CHEBI:18248"/>
    </ligandPart>
</feature>
<evidence type="ECO:0000256" key="1">
    <source>
        <dbReference type="ARBA" id="ARBA00002566"/>
    </source>
</evidence>
<dbReference type="AlphaFoldDB" id="A0A0G3F1I0"/>
<proteinExistence type="inferred from homology"/>
<feature type="transmembrane region" description="Helical" evidence="20">
    <location>
        <begin position="233"/>
        <end position="254"/>
    </location>
</feature>
<feature type="transmembrane region" description="Helical" evidence="20">
    <location>
        <begin position="324"/>
        <end position="344"/>
    </location>
</feature>
<evidence type="ECO:0000313" key="23">
    <source>
        <dbReference type="EMBL" id="AHH34376.1"/>
    </source>
</evidence>
<keyword evidence="16 20" id="KW-0472">Membrane</keyword>
<keyword evidence="6 19" id="KW-0349">Heme</keyword>
<evidence type="ECO:0000256" key="19">
    <source>
        <dbReference type="PIRSR" id="PIRSR038885-2"/>
    </source>
</evidence>
<evidence type="ECO:0000256" key="8">
    <source>
        <dbReference type="ARBA" id="ARBA00022692"/>
    </source>
</evidence>
<evidence type="ECO:0000256" key="10">
    <source>
        <dbReference type="ARBA" id="ARBA00022792"/>
    </source>
</evidence>
<dbReference type="Gene3D" id="1.20.810.10">
    <property type="entry name" value="Cytochrome Bc1 Complex, Chain C"/>
    <property type="match status" value="1"/>
</dbReference>
<dbReference type="CDD" id="cd00290">
    <property type="entry name" value="cytochrome_b_C"/>
    <property type="match status" value="1"/>
</dbReference>
<comment type="cofactor">
    <cofactor evidence="19">
        <name>heme</name>
        <dbReference type="ChEBI" id="CHEBI:30413"/>
    </cofactor>
    <text evidence="19">Binds 2 heme groups non-covalently.</text>
</comment>
<feature type="transmembrane region" description="Helical" evidence="20">
    <location>
        <begin position="291"/>
        <end position="312"/>
    </location>
</feature>
<keyword evidence="15 20" id="KW-0496">Mitochondrion</keyword>
<evidence type="ECO:0000256" key="2">
    <source>
        <dbReference type="ARBA" id="ARBA00004448"/>
    </source>
</evidence>
<keyword evidence="9 19" id="KW-0479">Metal-binding</keyword>
<dbReference type="CDD" id="cd00284">
    <property type="entry name" value="Cytochrome_b_N"/>
    <property type="match status" value="1"/>
</dbReference>
<accession>A0A0G3F1I0</accession>
<dbReference type="PIRSF" id="PIRSF038885">
    <property type="entry name" value="COB"/>
    <property type="match status" value="1"/>
</dbReference>
<dbReference type="SUPFAM" id="SSF81648">
    <property type="entry name" value="a domain/subunit of cytochrome bc1 complex (Ubiquinol-cytochrome c reductase)"/>
    <property type="match status" value="1"/>
</dbReference>
<dbReference type="InterPro" id="IPR016174">
    <property type="entry name" value="Di-haem_cyt_TM"/>
</dbReference>
<comment type="function">
    <text evidence="1 20">Component of the ubiquinol-cytochrome c reductase complex (complex III or cytochrome b-c1 complex) that is part of the mitochondrial respiratory chain. The b-c1 complex mediates electron transfer from ubiquinol to cytochrome c. Contributes to the generation of a proton gradient across the mitochondrial membrane that is then used for ATP synthesis.</text>
</comment>
<dbReference type="EMBL" id="KR189008">
    <property type="protein sequence ID" value="AKJ77225.1"/>
    <property type="molecule type" value="Genomic_DNA"/>
</dbReference>
<dbReference type="PANTHER" id="PTHR19271">
    <property type="entry name" value="CYTOCHROME B"/>
    <property type="match status" value="1"/>
</dbReference>
<feature type="binding site" description="axial binding residue" evidence="19">
    <location>
        <position position="200"/>
    </location>
    <ligand>
        <name>heme b</name>
        <dbReference type="ChEBI" id="CHEBI:60344"/>
        <label>b566</label>
    </ligand>
    <ligandPart>
        <name>Fe</name>
        <dbReference type="ChEBI" id="CHEBI:18248"/>
    </ligandPart>
</feature>
<protein>
    <recommendedName>
        <fullName evidence="4 20">Cytochrome b</fullName>
    </recommendedName>
</protein>
<evidence type="ECO:0000256" key="3">
    <source>
        <dbReference type="ARBA" id="ARBA00011649"/>
    </source>
</evidence>
<evidence type="ECO:0000259" key="21">
    <source>
        <dbReference type="PROSITE" id="PS51002"/>
    </source>
</evidence>
<evidence type="ECO:0000313" key="24">
    <source>
        <dbReference type="EMBL" id="AKJ77225.1"/>
    </source>
</evidence>
<dbReference type="Pfam" id="PF00033">
    <property type="entry name" value="Cytochrome_B"/>
    <property type="match status" value="1"/>
</dbReference>
<feature type="transmembrane region" description="Helical" evidence="20">
    <location>
        <begin position="115"/>
        <end position="137"/>
    </location>
</feature>
<evidence type="ECO:0000256" key="11">
    <source>
        <dbReference type="ARBA" id="ARBA00022982"/>
    </source>
</evidence>
<feature type="transmembrane region" description="Helical" evidence="20">
    <location>
        <begin position="143"/>
        <end position="170"/>
    </location>
</feature>
<dbReference type="RefSeq" id="YP_009144704.1">
    <property type="nucleotide sequence ID" value="NC_027263.1"/>
</dbReference>
<feature type="binding site" description="axial binding residue" evidence="19">
    <location>
        <position position="101"/>
    </location>
    <ligand>
        <name>heme b</name>
        <dbReference type="ChEBI" id="CHEBI:60344"/>
        <label>b566</label>
    </ligand>
    <ligandPart>
        <name>Fe</name>
        <dbReference type="ChEBI" id="CHEBI:18248"/>
    </ligandPart>
</feature>